<feature type="transmembrane region" description="Helical" evidence="5">
    <location>
        <begin position="7"/>
        <end position="23"/>
    </location>
</feature>
<dbReference type="Gene3D" id="1.20.140.150">
    <property type="match status" value="1"/>
</dbReference>
<evidence type="ECO:0000313" key="6">
    <source>
        <dbReference type="EMBL" id="QHU34622.1"/>
    </source>
</evidence>
<name>A0A6C0LZD6_9ZZZZ</name>
<evidence type="ECO:0000256" key="2">
    <source>
        <dbReference type="ARBA" id="ARBA00022692"/>
    </source>
</evidence>
<sequence length="155" mass="17957">MKNTIRYIFLTIIVILLILALVTDKWQTLSLKNNNIHTDIGLWKTCSVLENEETTCHTTKLSDDRTWELYGIRIIAITGIILVILSCILVNKDFNILIKSLSILSVCTVPFLYSVYMENYFSQEFDELMLSKYNYSYYLQSCGALMLIITNLFLC</sequence>
<dbReference type="EMBL" id="MN740575">
    <property type="protein sequence ID" value="QHU34622.1"/>
    <property type="molecule type" value="Genomic_DNA"/>
</dbReference>
<dbReference type="Pfam" id="PF00822">
    <property type="entry name" value="PMP22_Claudin"/>
    <property type="match status" value="1"/>
</dbReference>
<dbReference type="InterPro" id="IPR004031">
    <property type="entry name" value="PMP22/EMP/MP20/Claudin"/>
</dbReference>
<reference evidence="6" key="1">
    <citation type="journal article" date="2020" name="Nature">
        <title>Giant virus diversity and host interactions through global metagenomics.</title>
        <authorList>
            <person name="Schulz F."/>
            <person name="Roux S."/>
            <person name="Paez-Espino D."/>
            <person name="Jungbluth S."/>
            <person name="Walsh D.A."/>
            <person name="Denef V.J."/>
            <person name="McMahon K.D."/>
            <person name="Konstantinidis K.T."/>
            <person name="Eloe-Fadrosh E.A."/>
            <person name="Kyrpides N.C."/>
            <person name="Woyke T."/>
        </authorList>
    </citation>
    <scope>NUCLEOTIDE SEQUENCE</scope>
    <source>
        <strain evidence="6">GVMAG-S-1016713-169</strain>
    </source>
</reference>
<keyword evidence="2 5" id="KW-0812">Transmembrane</keyword>
<keyword evidence="4 5" id="KW-0472">Membrane</keyword>
<evidence type="ECO:0000256" key="1">
    <source>
        <dbReference type="ARBA" id="ARBA00004141"/>
    </source>
</evidence>
<dbReference type="AlphaFoldDB" id="A0A6C0LZD6"/>
<feature type="transmembrane region" description="Helical" evidence="5">
    <location>
        <begin position="135"/>
        <end position="154"/>
    </location>
</feature>
<comment type="subcellular location">
    <subcellularLocation>
        <location evidence="1">Membrane</location>
        <topology evidence="1">Multi-pass membrane protein</topology>
    </subcellularLocation>
</comment>
<feature type="transmembrane region" description="Helical" evidence="5">
    <location>
        <begin position="96"/>
        <end position="115"/>
    </location>
</feature>
<protein>
    <submittedName>
        <fullName evidence="6">Uncharacterized protein</fullName>
    </submittedName>
</protein>
<feature type="transmembrane region" description="Helical" evidence="5">
    <location>
        <begin position="70"/>
        <end position="89"/>
    </location>
</feature>
<organism evidence="6">
    <name type="scientific">viral metagenome</name>
    <dbReference type="NCBI Taxonomy" id="1070528"/>
    <lineage>
        <taxon>unclassified sequences</taxon>
        <taxon>metagenomes</taxon>
        <taxon>organismal metagenomes</taxon>
    </lineage>
</organism>
<evidence type="ECO:0000256" key="4">
    <source>
        <dbReference type="ARBA" id="ARBA00023136"/>
    </source>
</evidence>
<evidence type="ECO:0000256" key="3">
    <source>
        <dbReference type="ARBA" id="ARBA00022989"/>
    </source>
</evidence>
<keyword evidence="3 5" id="KW-1133">Transmembrane helix</keyword>
<proteinExistence type="predicted"/>
<accession>A0A6C0LZD6</accession>
<evidence type="ECO:0000256" key="5">
    <source>
        <dbReference type="SAM" id="Phobius"/>
    </source>
</evidence>
<dbReference type="GO" id="GO:0016020">
    <property type="term" value="C:membrane"/>
    <property type="evidence" value="ECO:0007669"/>
    <property type="project" value="UniProtKB-SubCell"/>
</dbReference>